<accession>A0A9P6EU38</accession>
<dbReference type="AlphaFoldDB" id="A0A9P6EU38"/>
<comment type="caution">
    <text evidence="2">The sequence shown here is derived from an EMBL/GenBank/DDBJ whole genome shotgun (WGS) entry which is preliminary data.</text>
</comment>
<protein>
    <recommendedName>
        <fullName evidence="1">DUF302 domain-containing protein</fullName>
    </recommendedName>
</protein>
<evidence type="ECO:0000313" key="2">
    <source>
        <dbReference type="EMBL" id="KAF9534868.1"/>
    </source>
</evidence>
<keyword evidence="3" id="KW-1185">Reference proteome</keyword>
<dbReference type="InterPro" id="IPR035923">
    <property type="entry name" value="TT1751-like_sf"/>
</dbReference>
<proteinExistence type="predicted"/>
<organism evidence="2 3">
    <name type="scientific">Crepidotus variabilis</name>
    <dbReference type="NCBI Taxonomy" id="179855"/>
    <lineage>
        <taxon>Eukaryota</taxon>
        <taxon>Fungi</taxon>
        <taxon>Dikarya</taxon>
        <taxon>Basidiomycota</taxon>
        <taxon>Agaricomycotina</taxon>
        <taxon>Agaricomycetes</taxon>
        <taxon>Agaricomycetidae</taxon>
        <taxon>Agaricales</taxon>
        <taxon>Agaricineae</taxon>
        <taxon>Crepidotaceae</taxon>
        <taxon>Crepidotus</taxon>
    </lineage>
</organism>
<feature type="domain" description="DUF302" evidence="1">
    <location>
        <begin position="85"/>
        <end position="139"/>
    </location>
</feature>
<dbReference type="Gene3D" id="3.30.310.70">
    <property type="entry name" value="TT1751-like domain"/>
    <property type="match status" value="1"/>
</dbReference>
<dbReference type="OrthoDB" id="5190258at2759"/>
<evidence type="ECO:0000313" key="3">
    <source>
        <dbReference type="Proteomes" id="UP000807306"/>
    </source>
</evidence>
<dbReference type="Proteomes" id="UP000807306">
    <property type="component" value="Unassembled WGS sequence"/>
</dbReference>
<sequence length="175" mass="19387">MSKTVTPFTSQLVQFATSLSFAEVVSRLEKEINKEGSGNILERIFATKSTDPTELEGLVAQVTGGRNFLYFHQIEFSTLLQRFNGGKPQPRCAVYTIGNPLFAQAILKRNRQAAYHIPPRLLITENEDQSGTTVSYHLPSDSMAVTADPNDAVLKERLDDLSAKLEDLVTKITQA</sequence>
<gene>
    <name evidence="2" type="ORF">CPB83DRAFT_843072</name>
</gene>
<dbReference type="EMBL" id="MU157825">
    <property type="protein sequence ID" value="KAF9534868.1"/>
    <property type="molecule type" value="Genomic_DNA"/>
</dbReference>
<dbReference type="SUPFAM" id="SSF103247">
    <property type="entry name" value="TT1751-like"/>
    <property type="match status" value="1"/>
</dbReference>
<evidence type="ECO:0000259" key="1">
    <source>
        <dbReference type="Pfam" id="PF03625"/>
    </source>
</evidence>
<reference evidence="2" key="1">
    <citation type="submission" date="2020-11" db="EMBL/GenBank/DDBJ databases">
        <authorList>
            <consortium name="DOE Joint Genome Institute"/>
            <person name="Ahrendt S."/>
            <person name="Riley R."/>
            <person name="Andreopoulos W."/>
            <person name="Labutti K."/>
            <person name="Pangilinan J."/>
            <person name="Ruiz-Duenas F.J."/>
            <person name="Barrasa J.M."/>
            <person name="Sanchez-Garcia M."/>
            <person name="Camarero S."/>
            <person name="Miyauchi S."/>
            <person name="Serrano A."/>
            <person name="Linde D."/>
            <person name="Babiker R."/>
            <person name="Drula E."/>
            <person name="Ayuso-Fernandez I."/>
            <person name="Pacheco R."/>
            <person name="Padilla G."/>
            <person name="Ferreira P."/>
            <person name="Barriuso J."/>
            <person name="Kellner H."/>
            <person name="Castanera R."/>
            <person name="Alfaro M."/>
            <person name="Ramirez L."/>
            <person name="Pisabarro A.G."/>
            <person name="Kuo A."/>
            <person name="Tritt A."/>
            <person name="Lipzen A."/>
            <person name="He G."/>
            <person name="Yan M."/>
            <person name="Ng V."/>
            <person name="Cullen D."/>
            <person name="Martin F."/>
            <person name="Rosso M.-N."/>
            <person name="Henrissat B."/>
            <person name="Hibbett D."/>
            <person name="Martinez A.T."/>
            <person name="Grigoriev I.V."/>
        </authorList>
    </citation>
    <scope>NUCLEOTIDE SEQUENCE</scope>
    <source>
        <strain evidence="2">CBS 506.95</strain>
    </source>
</reference>
<dbReference type="Pfam" id="PF03625">
    <property type="entry name" value="DUF302"/>
    <property type="match status" value="1"/>
</dbReference>
<dbReference type="InterPro" id="IPR005180">
    <property type="entry name" value="DUF302"/>
</dbReference>
<name>A0A9P6EU38_9AGAR</name>